<dbReference type="EMBL" id="GU244497">
    <property type="protein sequence ID" value="ADO67538.1"/>
    <property type="molecule type" value="Genomic_DNA"/>
</dbReference>
<dbReference type="RefSeq" id="YP_003970137.1">
    <property type="nucleotide sequence ID" value="NC_014637.1"/>
</dbReference>
<dbReference type="KEGG" id="vg:9887907"/>
<accession>E3T5S5</accession>
<organism evidence="1 2">
    <name type="scientific">Cafeteria roenbergensis virus (strain BV-PW1)</name>
    <name type="common">CroV</name>
    <dbReference type="NCBI Taxonomy" id="693272"/>
    <lineage>
        <taxon>Viruses</taxon>
        <taxon>Varidnaviria</taxon>
        <taxon>Bamfordvirae</taxon>
        <taxon>Nucleocytoviricota</taxon>
        <taxon>Megaviricetes</taxon>
        <taxon>Imitervirales</taxon>
        <taxon>Mimiviridae</taxon>
        <taxon>Aliimimivirinae</taxon>
        <taxon>Rheavirus</taxon>
        <taxon>Rheavirus sinusmexicani</taxon>
    </lineage>
</organism>
<keyword evidence="2" id="KW-1185">Reference proteome</keyword>
<protein>
    <submittedName>
        <fullName evidence="1">Uncharacterized protein</fullName>
    </submittedName>
</protein>
<proteinExistence type="predicted"/>
<dbReference type="Proteomes" id="UP000029781">
    <property type="component" value="Segment"/>
</dbReference>
<name>E3T5S5_CROVB</name>
<organismHost>
    <name type="scientific">Cafeteria roenbergensis</name>
    <name type="common">Marine flagellate</name>
    <dbReference type="NCBI Taxonomy" id="33653"/>
</organismHost>
<gene>
    <name evidence="1" type="ORF">crov504</name>
</gene>
<evidence type="ECO:0000313" key="2">
    <source>
        <dbReference type="Proteomes" id="UP000029781"/>
    </source>
</evidence>
<dbReference type="GeneID" id="9887907"/>
<reference evidence="1 2" key="1">
    <citation type="journal article" date="2010" name="Proc. Natl. Acad. Sci. U.S.A.">
        <title>Giant virus with a remarkable complement of genes infects marine zooplankton.</title>
        <authorList>
            <person name="Fischer M.G."/>
            <person name="Allen M.J."/>
            <person name="Wilson W.H."/>
            <person name="Suttle C.A."/>
        </authorList>
    </citation>
    <scope>NUCLEOTIDE SEQUENCE [LARGE SCALE GENOMIC DNA]</scope>
    <source>
        <strain evidence="1 2">BV-PW1</strain>
    </source>
</reference>
<evidence type="ECO:0000313" key="1">
    <source>
        <dbReference type="EMBL" id="ADO67538.1"/>
    </source>
</evidence>
<sequence>MFEFKIKNNTTKPISFLKFESNQNYSYIINNTVISSKNYFIIKIQPINNMPMIINLIFSVGTLEIRNYLQTYEGQSLFIFKGIDKLDIVNKIKYKPSPLLPQISLVDSIVY</sequence>